<dbReference type="AlphaFoldDB" id="A0A238HCC3"/>
<evidence type="ECO:0000313" key="2">
    <source>
        <dbReference type="EMBL" id="SMG02683.1"/>
    </source>
</evidence>
<sequence>MLRRGSGNCFGILAFGGLRGLPAPVAPPAKRPDRGKRAEVRRTDRTSGKIVGCARSEAARRGGRQSQRARPRHPRPALATGFP</sequence>
<feature type="compositionally biased region" description="Basic residues" evidence="1">
    <location>
        <begin position="61"/>
        <end position="75"/>
    </location>
</feature>
<accession>A0A238HCC3</accession>
<evidence type="ECO:0000313" key="3">
    <source>
        <dbReference type="Proteomes" id="UP000198460"/>
    </source>
</evidence>
<dbReference type="Proteomes" id="UP000198460">
    <property type="component" value="Unassembled WGS sequence"/>
</dbReference>
<evidence type="ECO:0000256" key="1">
    <source>
        <dbReference type="SAM" id="MobiDB-lite"/>
    </source>
</evidence>
<dbReference type="EMBL" id="FXAN01000109">
    <property type="protein sequence ID" value="SMG02683.1"/>
    <property type="molecule type" value="Genomic_DNA"/>
</dbReference>
<name>A0A238HCC3_9BURK</name>
<gene>
    <name evidence="2" type="ORF">BSIN_2609</name>
</gene>
<feature type="region of interest" description="Disordered" evidence="1">
    <location>
        <begin position="19"/>
        <end position="83"/>
    </location>
</feature>
<proteinExistence type="predicted"/>
<organism evidence="2 3">
    <name type="scientific">Burkholderia singularis</name>
    <dbReference type="NCBI Taxonomy" id="1503053"/>
    <lineage>
        <taxon>Bacteria</taxon>
        <taxon>Pseudomonadati</taxon>
        <taxon>Pseudomonadota</taxon>
        <taxon>Betaproteobacteria</taxon>
        <taxon>Burkholderiales</taxon>
        <taxon>Burkholderiaceae</taxon>
        <taxon>Burkholderia</taxon>
        <taxon>pseudomallei group</taxon>
    </lineage>
</organism>
<reference evidence="2 3" key="1">
    <citation type="submission" date="2017-04" db="EMBL/GenBank/DDBJ databases">
        <authorList>
            <person name="Afonso C.L."/>
            <person name="Miller P.J."/>
            <person name="Scott M.A."/>
            <person name="Spackman E."/>
            <person name="Goraichik I."/>
            <person name="Dimitrov K.M."/>
            <person name="Suarez D.L."/>
            <person name="Swayne D.E."/>
        </authorList>
    </citation>
    <scope>NUCLEOTIDE SEQUENCE [LARGE SCALE GENOMIC DNA]</scope>
    <source>
        <strain evidence="2">LMG 28154</strain>
    </source>
</reference>
<protein>
    <submittedName>
        <fullName evidence="2">Uncharacterized protein</fullName>
    </submittedName>
</protein>
<feature type="compositionally biased region" description="Basic and acidic residues" evidence="1">
    <location>
        <begin position="30"/>
        <end position="47"/>
    </location>
</feature>